<dbReference type="Proteomes" id="UP000675431">
    <property type="component" value="Unassembled WGS sequence"/>
</dbReference>
<feature type="transmembrane region" description="Helical" evidence="2">
    <location>
        <begin position="41"/>
        <end position="60"/>
    </location>
</feature>
<evidence type="ECO:0000256" key="2">
    <source>
        <dbReference type="SAM" id="Phobius"/>
    </source>
</evidence>
<feature type="compositionally biased region" description="Basic and acidic residues" evidence="1">
    <location>
        <begin position="239"/>
        <end position="249"/>
    </location>
</feature>
<dbReference type="AlphaFoldDB" id="A0A941CU13"/>
<evidence type="ECO:0000313" key="4">
    <source>
        <dbReference type="EMBL" id="MBR7552710.1"/>
    </source>
</evidence>
<organism evidence="4 5">
    <name type="scientific">Allobacillus saliphilus</name>
    <dbReference type="NCBI Taxonomy" id="2912308"/>
    <lineage>
        <taxon>Bacteria</taxon>
        <taxon>Bacillati</taxon>
        <taxon>Bacillota</taxon>
        <taxon>Bacilli</taxon>
        <taxon>Bacillales</taxon>
        <taxon>Bacillaceae</taxon>
        <taxon>Allobacillus</taxon>
    </lineage>
</organism>
<feature type="compositionally biased region" description="Polar residues" evidence="1">
    <location>
        <begin position="175"/>
        <end position="193"/>
    </location>
</feature>
<proteinExistence type="predicted"/>
<evidence type="ECO:0000256" key="1">
    <source>
        <dbReference type="SAM" id="MobiDB-lite"/>
    </source>
</evidence>
<dbReference type="EMBL" id="JAGSIE010000003">
    <property type="protein sequence ID" value="MBR7552710.1"/>
    <property type="molecule type" value="Genomic_DNA"/>
</dbReference>
<protein>
    <submittedName>
        <fullName evidence="4">YrhK family protein</fullName>
    </submittedName>
</protein>
<feature type="region of interest" description="Disordered" evidence="1">
    <location>
        <begin position="161"/>
        <end position="283"/>
    </location>
</feature>
<evidence type="ECO:0000313" key="5">
    <source>
        <dbReference type="Proteomes" id="UP000675431"/>
    </source>
</evidence>
<keyword evidence="5" id="KW-1185">Reference proteome</keyword>
<gene>
    <name evidence="4" type="ORF">KC820_00955</name>
</gene>
<reference evidence="4 5" key="1">
    <citation type="submission" date="2021-04" db="EMBL/GenBank/DDBJ databases">
        <title>Allobacillus sp. nov. SKP8-2 isolated from shrimp paste.</title>
        <authorList>
            <person name="Tanasupawat S."/>
            <person name="Yiamsombat S."/>
            <person name="Kanchanasin P."/>
            <person name="Kuncharoen N."/>
        </authorList>
    </citation>
    <scope>NUCLEOTIDE SEQUENCE [LARGE SCALE GENOMIC DNA]</scope>
    <source>
        <strain evidence="4 5">SKP8-2</strain>
    </source>
</reference>
<feature type="compositionally biased region" description="Acidic residues" evidence="1">
    <location>
        <begin position="227"/>
        <end position="238"/>
    </location>
</feature>
<name>A0A941CU13_9BACI</name>
<evidence type="ECO:0000259" key="3">
    <source>
        <dbReference type="Pfam" id="PF14145"/>
    </source>
</evidence>
<dbReference type="Pfam" id="PF14145">
    <property type="entry name" value="YrhK"/>
    <property type="match status" value="1"/>
</dbReference>
<keyword evidence="2" id="KW-0472">Membrane</keyword>
<keyword evidence="2" id="KW-1133">Transmembrane helix</keyword>
<dbReference type="InterPro" id="IPR025424">
    <property type="entry name" value="YrhK_domain"/>
</dbReference>
<dbReference type="RefSeq" id="WP_212367272.1">
    <property type="nucleotide sequence ID" value="NZ_JAGSIE010000003.1"/>
</dbReference>
<sequence>MQKFIPEIKTKEDQQRNQYDLEIKNGHFKIYFTEKYASIQLLGDIAVGFFFVFGSLINIFGGPSVISNSAYLIGSLSLTVRPILKIIRRTWVYNEKKQNEQEKADYRQTYATTEEYNRVKEQAIHVNGEFSEDVQQAFLDRGELKDDGGMQVVRKGAHFESHTIGGNIKPDPKNELSSSEEYIETSEPSTQESSHSEGQIHIDEDEKGREEQEATSDRTPDPKEGQEQNDQESDEDDTGSDRGFFHHDASDDDDSSNEDEQSLSLDPDDREDNEEEQSKESKE</sequence>
<accession>A0A941CU13</accession>
<feature type="compositionally biased region" description="Basic and acidic residues" evidence="1">
    <location>
        <begin position="194"/>
        <end position="226"/>
    </location>
</feature>
<feature type="compositionally biased region" description="Acidic residues" evidence="1">
    <location>
        <begin position="250"/>
        <end position="275"/>
    </location>
</feature>
<comment type="caution">
    <text evidence="4">The sequence shown here is derived from an EMBL/GenBank/DDBJ whole genome shotgun (WGS) entry which is preliminary data.</text>
</comment>
<keyword evidence="2" id="KW-0812">Transmembrane</keyword>
<feature type="domain" description="YrhK" evidence="3">
    <location>
        <begin position="36"/>
        <end position="89"/>
    </location>
</feature>